<name>A0A0J1IK59_9FIRM</name>
<dbReference type="UniPathway" id="UPA00148"/>
<gene>
    <name evidence="4" type="ORF">DEAC_c30730</name>
</gene>
<sequence>MIILLGESAAARELNTQLTARKIDVIQRQYWSEETPLPSHPALVIDASHPSVSSKFTALRRRCEELNIPFIRLERPETKVPSSPLIFPVYHWEEALVLLEQRINTLRKLKDRTITVFITTGSHQLQSITSSSFAQSVRLVARILPEGHLVQKCREAGLHPRDIVAMQGPFSKEINKALFKFYGADIVLTRDSGLAGGTDTKISAALELGLDIVLVRKAKTNNGLTVNSPQELLNWLDQKFSNHALT</sequence>
<dbReference type="STRING" id="476652.DEAC_c30730"/>
<reference evidence="4 5" key="1">
    <citation type="submission" date="2015-06" db="EMBL/GenBank/DDBJ databases">
        <title>Draft genome of the moderately acidophilic sulfate reducer Candidatus Desulfosporosinus acididurans strain M1.</title>
        <authorList>
            <person name="Poehlein A."/>
            <person name="Petzsch P."/>
            <person name="Johnson B.D."/>
            <person name="Schloemann M."/>
            <person name="Daniel R."/>
            <person name="Muehling M."/>
        </authorList>
    </citation>
    <scope>NUCLEOTIDE SEQUENCE [LARGE SCALE GENOMIC DNA]</scope>
    <source>
        <strain evidence="4 5">M1</strain>
    </source>
</reference>
<dbReference type="PANTHER" id="PTHR36925:SF1">
    <property type="entry name" value="COBALT-PRECORRIN-6A REDUCTASE"/>
    <property type="match status" value="1"/>
</dbReference>
<dbReference type="Pfam" id="PF02571">
    <property type="entry name" value="CbiJ"/>
    <property type="match status" value="1"/>
</dbReference>
<evidence type="ECO:0000256" key="2">
    <source>
        <dbReference type="ARBA" id="ARBA00022573"/>
    </source>
</evidence>
<dbReference type="InterPro" id="IPR003723">
    <property type="entry name" value="Precorrin-6x_reduct"/>
</dbReference>
<dbReference type="PROSITE" id="PS51014">
    <property type="entry name" value="COBK_CBIJ"/>
    <property type="match status" value="1"/>
</dbReference>
<evidence type="ECO:0000313" key="4">
    <source>
        <dbReference type="EMBL" id="KLU65106.1"/>
    </source>
</evidence>
<protein>
    <submittedName>
        <fullName evidence="4">Cobalt-precorrin-6x reductase</fullName>
    </submittedName>
</protein>
<dbReference type="AlphaFoldDB" id="A0A0J1IK59"/>
<keyword evidence="2" id="KW-0169">Cobalamin biosynthesis</keyword>
<evidence type="ECO:0000256" key="3">
    <source>
        <dbReference type="ARBA" id="ARBA00023002"/>
    </source>
</evidence>
<evidence type="ECO:0000256" key="1">
    <source>
        <dbReference type="ARBA" id="ARBA00004953"/>
    </source>
</evidence>
<dbReference type="PATRIC" id="fig|476652.3.peg.3232"/>
<proteinExistence type="predicted"/>
<dbReference type="GO" id="GO:0009236">
    <property type="term" value="P:cobalamin biosynthetic process"/>
    <property type="evidence" value="ECO:0007669"/>
    <property type="project" value="UniProtKB-UniPathway"/>
</dbReference>
<organism evidence="4 5">
    <name type="scientific">Desulfosporosinus acididurans</name>
    <dbReference type="NCBI Taxonomy" id="476652"/>
    <lineage>
        <taxon>Bacteria</taxon>
        <taxon>Bacillati</taxon>
        <taxon>Bacillota</taxon>
        <taxon>Clostridia</taxon>
        <taxon>Eubacteriales</taxon>
        <taxon>Desulfitobacteriaceae</taxon>
        <taxon>Desulfosporosinus</taxon>
    </lineage>
</organism>
<dbReference type="GO" id="GO:0016994">
    <property type="term" value="F:precorrin-6A reductase activity"/>
    <property type="evidence" value="ECO:0007669"/>
    <property type="project" value="InterPro"/>
</dbReference>
<dbReference type="Proteomes" id="UP000036356">
    <property type="component" value="Unassembled WGS sequence"/>
</dbReference>
<dbReference type="EMBL" id="LDZY01000010">
    <property type="protein sequence ID" value="KLU65106.1"/>
    <property type="molecule type" value="Genomic_DNA"/>
</dbReference>
<comment type="pathway">
    <text evidence="1">Cofactor biosynthesis; adenosylcobalamin biosynthesis.</text>
</comment>
<evidence type="ECO:0000313" key="5">
    <source>
        <dbReference type="Proteomes" id="UP000036356"/>
    </source>
</evidence>
<accession>A0A0J1IK59</accession>
<dbReference type="RefSeq" id="WP_047810883.1">
    <property type="nucleotide sequence ID" value="NZ_LDZY01000010.1"/>
</dbReference>
<dbReference type="PANTHER" id="PTHR36925">
    <property type="entry name" value="COBALT-PRECORRIN-6A REDUCTASE"/>
    <property type="match status" value="1"/>
</dbReference>
<keyword evidence="3" id="KW-0560">Oxidoreductase</keyword>
<comment type="caution">
    <text evidence="4">The sequence shown here is derived from an EMBL/GenBank/DDBJ whole genome shotgun (WGS) entry which is preliminary data.</text>
</comment>
<keyword evidence="5" id="KW-1185">Reference proteome</keyword>